<dbReference type="PANTHER" id="PTHR23090:SF9">
    <property type="entry name" value="GLUTAMINE-DEPENDENT NAD(+) SYNTHETASE"/>
    <property type="match status" value="1"/>
</dbReference>
<dbReference type="SUPFAM" id="SSF56317">
    <property type="entry name" value="Carbon-nitrogen hydrolase"/>
    <property type="match status" value="1"/>
</dbReference>
<dbReference type="InterPro" id="IPR036526">
    <property type="entry name" value="C-N_Hydrolase_sf"/>
</dbReference>
<keyword evidence="4" id="KW-0067">ATP-binding</keyword>
<dbReference type="GO" id="GO:0004359">
    <property type="term" value="F:glutaminase activity"/>
    <property type="evidence" value="ECO:0007669"/>
    <property type="project" value="InterPro"/>
</dbReference>
<keyword evidence="2" id="KW-0436">Ligase</keyword>
<organism evidence="7">
    <name type="scientific">human gut metagenome</name>
    <dbReference type="NCBI Taxonomy" id="408170"/>
    <lineage>
        <taxon>unclassified sequences</taxon>
        <taxon>metagenomes</taxon>
        <taxon>organismal metagenomes</taxon>
    </lineage>
</organism>
<dbReference type="Gene3D" id="3.40.50.620">
    <property type="entry name" value="HUPs"/>
    <property type="match status" value="1"/>
</dbReference>
<dbReference type="GO" id="GO:0005524">
    <property type="term" value="F:ATP binding"/>
    <property type="evidence" value="ECO:0007669"/>
    <property type="project" value="UniProtKB-KW"/>
</dbReference>
<evidence type="ECO:0000256" key="3">
    <source>
        <dbReference type="ARBA" id="ARBA00022741"/>
    </source>
</evidence>
<dbReference type="AlphaFoldDB" id="K1RS30"/>
<dbReference type="Pfam" id="PF02540">
    <property type="entry name" value="NAD_synthase"/>
    <property type="match status" value="1"/>
</dbReference>
<comment type="pathway">
    <text evidence="1">Cofactor biosynthesis; NAD(+) biosynthesis.</text>
</comment>
<keyword evidence="5" id="KW-0520">NAD</keyword>
<proteinExistence type="predicted"/>
<feature type="domain" description="NAD/GMP synthase" evidence="6">
    <location>
        <begin position="94"/>
        <end position="181"/>
    </location>
</feature>
<accession>K1RS30</accession>
<dbReference type="Gene3D" id="3.60.110.10">
    <property type="entry name" value="Carbon-nitrogen hydrolase"/>
    <property type="match status" value="1"/>
</dbReference>
<feature type="non-terminal residue" evidence="7">
    <location>
        <position position="184"/>
    </location>
</feature>
<dbReference type="SUPFAM" id="SSF52402">
    <property type="entry name" value="Adenine nucleotide alpha hydrolases-like"/>
    <property type="match status" value="1"/>
</dbReference>
<dbReference type="InterPro" id="IPR014729">
    <property type="entry name" value="Rossmann-like_a/b/a_fold"/>
</dbReference>
<dbReference type="GO" id="GO:0003952">
    <property type="term" value="F:NAD+ synthase (glutamine-hydrolyzing) activity"/>
    <property type="evidence" value="ECO:0007669"/>
    <property type="project" value="InterPro"/>
</dbReference>
<comment type="caution">
    <text evidence="7">The sequence shown here is derived from an EMBL/GenBank/DDBJ whole genome shotgun (WGS) entry which is preliminary data.</text>
</comment>
<dbReference type="GO" id="GO:0009435">
    <property type="term" value="P:NAD+ biosynthetic process"/>
    <property type="evidence" value="ECO:0007669"/>
    <property type="project" value="UniProtKB-UniPathway"/>
</dbReference>
<evidence type="ECO:0000256" key="1">
    <source>
        <dbReference type="ARBA" id="ARBA00004790"/>
    </source>
</evidence>
<dbReference type="InterPro" id="IPR022310">
    <property type="entry name" value="NAD/GMP_synthase"/>
</dbReference>
<dbReference type="GO" id="GO:0005737">
    <property type="term" value="C:cytoplasm"/>
    <property type="evidence" value="ECO:0007669"/>
    <property type="project" value="InterPro"/>
</dbReference>
<name>K1RS30_9ZZZZ</name>
<dbReference type="CDD" id="cd00553">
    <property type="entry name" value="NAD_synthase"/>
    <property type="match status" value="1"/>
</dbReference>
<dbReference type="PANTHER" id="PTHR23090">
    <property type="entry name" value="NH 3 /GLUTAMINE-DEPENDENT NAD + SYNTHETASE"/>
    <property type="match status" value="1"/>
</dbReference>
<evidence type="ECO:0000256" key="2">
    <source>
        <dbReference type="ARBA" id="ARBA00022598"/>
    </source>
</evidence>
<dbReference type="UniPathway" id="UPA00253"/>
<protein>
    <submittedName>
        <fullName evidence="7">NAD+ synthetase</fullName>
    </submittedName>
</protein>
<dbReference type="EMBL" id="AJWY01014248">
    <property type="protein sequence ID" value="EKC44285.1"/>
    <property type="molecule type" value="Genomic_DNA"/>
</dbReference>
<reference evidence="7" key="1">
    <citation type="journal article" date="2013" name="Environ. Microbiol.">
        <title>Microbiota from the distal guts of lean and obese adolescents exhibit partial functional redundancy besides clear differences in community structure.</title>
        <authorList>
            <person name="Ferrer M."/>
            <person name="Ruiz A."/>
            <person name="Lanza F."/>
            <person name="Haange S.B."/>
            <person name="Oberbach A."/>
            <person name="Till H."/>
            <person name="Bargiela R."/>
            <person name="Campoy C."/>
            <person name="Segura M.T."/>
            <person name="Richter M."/>
            <person name="von Bergen M."/>
            <person name="Seifert J."/>
            <person name="Suarez A."/>
        </authorList>
    </citation>
    <scope>NUCLEOTIDE SEQUENCE</scope>
</reference>
<evidence type="ECO:0000256" key="4">
    <source>
        <dbReference type="ARBA" id="ARBA00022840"/>
    </source>
</evidence>
<evidence type="ECO:0000313" key="7">
    <source>
        <dbReference type="EMBL" id="EKC44285.1"/>
    </source>
</evidence>
<evidence type="ECO:0000259" key="6">
    <source>
        <dbReference type="Pfam" id="PF02540"/>
    </source>
</evidence>
<dbReference type="InterPro" id="IPR003694">
    <property type="entry name" value="NAD_synthase"/>
</dbReference>
<keyword evidence="3" id="KW-0547">Nucleotide-binding</keyword>
<gene>
    <name evidence="7" type="ORF">LEA_20722</name>
</gene>
<sequence length="184" mass="20174">MHARRYRKGDLSRRYDVIRNIAYVKGKNVVMVNQVGGATELVYDGMSGVMDNRGKLVRLLKSFEEDFQVFDTENPSCSVESVPVSVNDRTRFIYEAACCGLRDFFVKNGYKKACVGVSGGIDSAVVACLAVAALGAENVRGLMMPSQFSSEGSVEDAKQLAENLGIEFHVVPITEAYRSIVDTL</sequence>
<evidence type="ECO:0000256" key="5">
    <source>
        <dbReference type="ARBA" id="ARBA00023027"/>
    </source>
</evidence>